<accession>A0A2N8U699</accession>
<dbReference type="AlphaFoldDB" id="A0A2N8U699"/>
<dbReference type="GO" id="GO:0006400">
    <property type="term" value="P:tRNA modification"/>
    <property type="evidence" value="ECO:0007669"/>
    <property type="project" value="TreeGrafter"/>
</dbReference>
<dbReference type="PANTHER" id="PTHR11088:SF89">
    <property type="entry name" value="TRNA DIMETHYLALLYLTRANSFERASE"/>
    <property type="match status" value="1"/>
</dbReference>
<dbReference type="Gene3D" id="1.10.20.140">
    <property type="match status" value="1"/>
</dbReference>
<evidence type="ECO:0000313" key="5">
    <source>
        <dbReference type="EMBL" id="SJX60219.1"/>
    </source>
</evidence>
<protein>
    <submittedName>
        <fullName evidence="5">Related to tRNA isopentenylpyrophosphate transferase</fullName>
    </submittedName>
</protein>
<dbReference type="Gene3D" id="3.40.50.300">
    <property type="entry name" value="P-loop containing nucleotide triphosphate hydrolases"/>
    <property type="match status" value="1"/>
</dbReference>
<evidence type="ECO:0000256" key="2">
    <source>
        <dbReference type="ARBA" id="ARBA00022679"/>
    </source>
</evidence>
<dbReference type="GO" id="GO:0005524">
    <property type="term" value="F:ATP binding"/>
    <property type="evidence" value="ECO:0007669"/>
    <property type="project" value="UniProtKB-KW"/>
</dbReference>
<dbReference type="Pfam" id="PF01715">
    <property type="entry name" value="IPPT"/>
    <property type="match status" value="1"/>
</dbReference>
<comment type="similarity">
    <text evidence="1">Belongs to the IPP transferase family.</text>
</comment>
<dbReference type="EMBL" id="LT795054">
    <property type="protein sequence ID" value="SJX60219.1"/>
    <property type="molecule type" value="Genomic_DNA"/>
</dbReference>
<evidence type="ECO:0000256" key="3">
    <source>
        <dbReference type="ARBA" id="ARBA00022741"/>
    </source>
</evidence>
<keyword evidence="3" id="KW-0547">Nucleotide-binding</keyword>
<keyword evidence="4" id="KW-0067">ATP-binding</keyword>
<dbReference type="InterPro" id="IPR039657">
    <property type="entry name" value="Dimethylallyltransferase"/>
</dbReference>
<dbReference type="GO" id="GO:0005739">
    <property type="term" value="C:mitochondrion"/>
    <property type="evidence" value="ECO:0007669"/>
    <property type="project" value="TreeGrafter"/>
</dbReference>
<keyword evidence="2 5" id="KW-0808">Transferase</keyword>
<evidence type="ECO:0000256" key="4">
    <source>
        <dbReference type="ARBA" id="ARBA00022840"/>
    </source>
</evidence>
<organism evidence="5 6">
    <name type="scientific">Sporisorium reilianum f. sp. reilianum</name>
    <dbReference type="NCBI Taxonomy" id="72559"/>
    <lineage>
        <taxon>Eukaryota</taxon>
        <taxon>Fungi</taxon>
        <taxon>Dikarya</taxon>
        <taxon>Basidiomycota</taxon>
        <taxon>Ustilaginomycotina</taxon>
        <taxon>Ustilaginomycetes</taxon>
        <taxon>Ustilaginales</taxon>
        <taxon>Ustilaginaceae</taxon>
        <taxon>Sporisorium</taxon>
    </lineage>
</organism>
<evidence type="ECO:0000313" key="6">
    <source>
        <dbReference type="Proteomes" id="UP000239563"/>
    </source>
</evidence>
<dbReference type="InterPro" id="IPR027417">
    <property type="entry name" value="P-loop_NTPase"/>
</dbReference>
<proteinExistence type="inferred from homology"/>
<dbReference type="PANTHER" id="PTHR11088">
    <property type="entry name" value="TRNA DIMETHYLALLYLTRANSFERASE"/>
    <property type="match status" value="1"/>
</dbReference>
<name>A0A2N8U699_9BASI</name>
<dbReference type="Proteomes" id="UP000239563">
    <property type="component" value="Chromosome I"/>
</dbReference>
<gene>
    <name evidence="5" type="ORF">SRS1_11516</name>
</gene>
<sequence>MQIYKGLDIITNKATRDEMQGVAHHLLGFLDPAHERDGGAYDVTRFVADTNRIVRGLGQGGKVPIVCGGTTYYVQHLLFPRLVSSGREDGDGGDGVDLSADVVVQGLDVEERALLEQVSVRNGAKLDLAAKASADPRLAMALWQLLDKLDPTMAARWHYRDSRKVANSLRVYRETGRAHSAWIAQQDTQTPLPPSPSAEGVSSGRKLLLWLWCDPPVLRQRLDARVDDMVARGLEAEVREMRAIARSMLHDVTYESGIFQTIGYRQFAEYLHRLETLPLTPLEQQKEFGKAVEDTKTATRQYAKSQLKWVQNKLVPEVRRAQAALAASGHTEIYLLDATDVEQWDDKVLNPALEVVQRFLNHEELPDPRTISNPTAAALYLYAGRTPNQALSKLPPAHDEREGIRTIHANTLYTCATCTFDEHNPVRVRAVDKAAHERGRHHRNNVKRKMSVQDKEARIREKIERGQAAKLQRERERLRLKGEAKVDEM</sequence>
<reference evidence="5 6" key="1">
    <citation type="submission" date="2017-02" db="EMBL/GenBank/DDBJ databases">
        <authorList>
            <person name="Peterson S.W."/>
        </authorList>
    </citation>
    <scope>NUCLEOTIDE SEQUENCE [LARGE SCALE GENOMIC DNA]</scope>
    <source>
        <strain evidence="5 6">SRS1_H2-8</strain>
    </source>
</reference>
<evidence type="ECO:0000256" key="1">
    <source>
        <dbReference type="ARBA" id="ARBA00005842"/>
    </source>
</evidence>
<dbReference type="GO" id="GO:0052381">
    <property type="term" value="F:tRNA dimethylallyltransferase activity"/>
    <property type="evidence" value="ECO:0007669"/>
    <property type="project" value="TreeGrafter"/>
</dbReference>